<sequence>MSAHLPEEPSRRVVERVVFGRQQNEGVNVKVWRTVGTVGLPYFDPFVLLDDATVDPPAGFSDHPHRGFMTLSYLLDGEMYHEDFTGNKGHMKPGDVQWMIAGKGIVHAEVPRAPGTHGIQLWINVPSAHKHVEPQYQHLQGSVLPLVSPVAGVSVKVLAGSAFGVEVTCISPTPLLVMDVTLTSNSALDVPVPSAYNVMIYVVSGQVQVGHDAGSKQQVRERDVALIHALDQSASSVVRTAVAEDAAAGARFLFIAGLPLNEPTIHHGPFVLTTYDEIRQAMDDYHECKNGFERAKGFRSKISKLVQKK</sequence>
<evidence type="ECO:0000256" key="1">
    <source>
        <dbReference type="ARBA" id="ARBA00008416"/>
    </source>
</evidence>
<evidence type="ECO:0000256" key="3">
    <source>
        <dbReference type="RuleBase" id="RU003457"/>
    </source>
</evidence>
<dbReference type="InterPro" id="IPR011051">
    <property type="entry name" value="RmlC_Cupin_sf"/>
</dbReference>
<dbReference type="PIRSF" id="PIRSF006232">
    <property type="entry name" value="Pirin"/>
    <property type="match status" value="1"/>
</dbReference>
<dbReference type="Proteomes" id="UP000193411">
    <property type="component" value="Unassembled WGS sequence"/>
</dbReference>
<evidence type="ECO:0000256" key="2">
    <source>
        <dbReference type="PIRSR" id="PIRSR006232-1"/>
    </source>
</evidence>
<keyword evidence="2" id="KW-0479">Metal-binding</keyword>
<feature type="binding site" evidence="2">
    <location>
        <position position="65"/>
    </location>
    <ligand>
        <name>Fe cation</name>
        <dbReference type="ChEBI" id="CHEBI:24875"/>
    </ligand>
</feature>
<comment type="cofactor">
    <cofactor evidence="2">
        <name>Fe cation</name>
        <dbReference type="ChEBI" id="CHEBI:24875"/>
    </cofactor>
    <text evidence="2">Binds 1 Fe cation per subunit.</text>
</comment>
<name>A0A1Y2HJP7_9FUNG</name>
<dbReference type="PANTHER" id="PTHR13903:SF8">
    <property type="entry name" value="PIRIN"/>
    <property type="match status" value="1"/>
</dbReference>
<dbReference type="SUPFAM" id="SSF51182">
    <property type="entry name" value="RmlC-like cupins"/>
    <property type="match status" value="1"/>
</dbReference>
<dbReference type="Pfam" id="PF02678">
    <property type="entry name" value="Pirin"/>
    <property type="match status" value="1"/>
</dbReference>
<keyword evidence="7" id="KW-1185">Reference proteome</keyword>
<reference evidence="6 7" key="1">
    <citation type="submission" date="2016-07" db="EMBL/GenBank/DDBJ databases">
        <title>Pervasive Adenine N6-methylation of Active Genes in Fungi.</title>
        <authorList>
            <consortium name="DOE Joint Genome Institute"/>
            <person name="Mondo S.J."/>
            <person name="Dannebaum R.O."/>
            <person name="Kuo R.C."/>
            <person name="Labutti K."/>
            <person name="Haridas S."/>
            <person name="Kuo A."/>
            <person name="Salamov A."/>
            <person name="Ahrendt S.R."/>
            <person name="Lipzen A."/>
            <person name="Sullivan W."/>
            <person name="Andreopoulos W.B."/>
            <person name="Clum A."/>
            <person name="Lindquist E."/>
            <person name="Daum C."/>
            <person name="Ramamoorthy G.K."/>
            <person name="Gryganskyi A."/>
            <person name="Culley D."/>
            <person name="Magnuson J.K."/>
            <person name="James T.Y."/>
            <person name="O'Malley M.A."/>
            <person name="Stajich J.E."/>
            <person name="Spatafora J.W."/>
            <person name="Visel A."/>
            <person name="Grigoriev I.V."/>
        </authorList>
    </citation>
    <scope>NUCLEOTIDE SEQUENCE [LARGE SCALE GENOMIC DNA]</scope>
    <source>
        <strain evidence="6 7">PL171</strain>
    </source>
</reference>
<dbReference type="GO" id="GO:0046872">
    <property type="term" value="F:metal ion binding"/>
    <property type="evidence" value="ECO:0007669"/>
    <property type="project" value="UniProtKB-KW"/>
</dbReference>
<dbReference type="STRING" id="765915.A0A1Y2HJP7"/>
<evidence type="ECO:0000259" key="5">
    <source>
        <dbReference type="Pfam" id="PF05726"/>
    </source>
</evidence>
<feature type="domain" description="Pirin C-terminal" evidence="5">
    <location>
        <begin position="177"/>
        <end position="291"/>
    </location>
</feature>
<dbReference type="CDD" id="cd02247">
    <property type="entry name" value="cupin_pirin_C"/>
    <property type="match status" value="1"/>
</dbReference>
<protein>
    <submittedName>
        <fullName evidence="6">Putative quercetinase</fullName>
    </submittedName>
</protein>
<comment type="caution">
    <text evidence="6">The sequence shown here is derived from an EMBL/GenBank/DDBJ whole genome shotgun (WGS) entry which is preliminary data.</text>
</comment>
<dbReference type="InterPro" id="IPR003829">
    <property type="entry name" value="Pirin_N_dom"/>
</dbReference>
<dbReference type="OrthoDB" id="198735at2759"/>
<feature type="binding site" evidence="2">
    <location>
        <position position="63"/>
    </location>
    <ligand>
        <name>Fe cation</name>
        <dbReference type="ChEBI" id="CHEBI:24875"/>
    </ligand>
</feature>
<feature type="domain" description="Pirin N-terminal" evidence="4">
    <location>
        <begin position="38"/>
        <end position="123"/>
    </location>
</feature>
<dbReference type="CDD" id="cd02909">
    <property type="entry name" value="cupin_pirin_N"/>
    <property type="match status" value="1"/>
</dbReference>
<proteinExistence type="inferred from homology"/>
<comment type="similarity">
    <text evidence="1 3">Belongs to the pirin family.</text>
</comment>
<organism evidence="6 7">
    <name type="scientific">Catenaria anguillulae PL171</name>
    <dbReference type="NCBI Taxonomy" id="765915"/>
    <lineage>
        <taxon>Eukaryota</taxon>
        <taxon>Fungi</taxon>
        <taxon>Fungi incertae sedis</taxon>
        <taxon>Blastocladiomycota</taxon>
        <taxon>Blastocladiomycetes</taxon>
        <taxon>Blastocladiales</taxon>
        <taxon>Catenariaceae</taxon>
        <taxon>Catenaria</taxon>
    </lineage>
</organism>
<dbReference type="InterPro" id="IPR014710">
    <property type="entry name" value="RmlC-like_jellyroll"/>
</dbReference>
<dbReference type="InterPro" id="IPR012093">
    <property type="entry name" value="Pirin"/>
</dbReference>
<dbReference type="AlphaFoldDB" id="A0A1Y2HJP7"/>
<dbReference type="InterPro" id="IPR008778">
    <property type="entry name" value="Pirin_C_dom"/>
</dbReference>
<evidence type="ECO:0000313" key="7">
    <source>
        <dbReference type="Proteomes" id="UP000193411"/>
    </source>
</evidence>
<dbReference type="EMBL" id="MCFL01000026">
    <property type="protein sequence ID" value="ORZ34795.1"/>
    <property type="molecule type" value="Genomic_DNA"/>
</dbReference>
<accession>A0A1Y2HJP7</accession>
<evidence type="ECO:0000259" key="4">
    <source>
        <dbReference type="Pfam" id="PF02678"/>
    </source>
</evidence>
<feature type="binding site" evidence="2">
    <location>
        <position position="107"/>
    </location>
    <ligand>
        <name>Fe cation</name>
        <dbReference type="ChEBI" id="CHEBI:24875"/>
    </ligand>
</feature>
<dbReference type="Pfam" id="PF05726">
    <property type="entry name" value="Pirin_C"/>
    <property type="match status" value="1"/>
</dbReference>
<dbReference type="PANTHER" id="PTHR13903">
    <property type="entry name" value="PIRIN-RELATED"/>
    <property type="match status" value="1"/>
</dbReference>
<keyword evidence="2" id="KW-0408">Iron</keyword>
<gene>
    <name evidence="6" type="ORF">BCR44DRAFT_132048</name>
</gene>
<feature type="binding site" evidence="2">
    <location>
        <position position="109"/>
    </location>
    <ligand>
        <name>Fe cation</name>
        <dbReference type="ChEBI" id="CHEBI:24875"/>
    </ligand>
</feature>
<evidence type="ECO:0000313" key="6">
    <source>
        <dbReference type="EMBL" id="ORZ34795.1"/>
    </source>
</evidence>
<dbReference type="Gene3D" id="2.60.120.10">
    <property type="entry name" value="Jelly Rolls"/>
    <property type="match status" value="2"/>
</dbReference>